<sequence>MNLQQLEYIVSLAEHQHFGRAAEACGVTQPTLSAMIQKLEDELGVKIFDRSHQPIAPTEIGYHIIFQAKETIRTADQIKAVIEEAKDSLKGTIKLGILPTIAPYLVPKLLPQIKKYLPDLIVNVSELQTSKCEEMLAEGELDMCILATDPVNGEFSEETLYYEEFVGYVSTNEELFKQETIRSSEVKAESLWLLAEGHCFRDQLVKFCQLRTNSKRKFNYREGSLQGFMKLVESGNGITFLPELCSRELKDERKKLLRPFSIPRPTRVVRLVHHKNYVRLGLLKALTTALKKAVPESMLTTHAGQSIV</sequence>
<organism evidence="6 7">
    <name type="scientific">Porphyromonas macacae</name>
    <dbReference type="NCBI Taxonomy" id="28115"/>
    <lineage>
        <taxon>Bacteria</taxon>
        <taxon>Pseudomonadati</taxon>
        <taxon>Bacteroidota</taxon>
        <taxon>Bacteroidia</taxon>
        <taxon>Bacteroidales</taxon>
        <taxon>Porphyromonadaceae</taxon>
        <taxon>Porphyromonas</taxon>
    </lineage>
</organism>
<evidence type="ECO:0000313" key="6">
    <source>
        <dbReference type="EMBL" id="KGN74441.1"/>
    </source>
</evidence>
<dbReference type="InterPro" id="IPR036388">
    <property type="entry name" value="WH-like_DNA-bd_sf"/>
</dbReference>
<dbReference type="InterPro" id="IPR005119">
    <property type="entry name" value="LysR_subst-bd"/>
</dbReference>
<dbReference type="Gene3D" id="1.10.10.10">
    <property type="entry name" value="Winged helix-like DNA-binding domain superfamily/Winged helix DNA-binding domain"/>
    <property type="match status" value="1"/>
</dbReference>
<dbReference type="InterPro" id="IPR000847">
    <property type="entry name" value="LysR_HTH_N"/>
</dbReference>
<accession>A0A0A2E6G3</accession>
<dbReference type="PRINTS" id="PR00039">
    <property type="entry name" value="HTHLYSR"/>
</dbReference>
<name>A0A0A2E6G3_9PORP</name>
<dbReference type="FunFam" id="1.10.10.10:FF:000001">
    <property type="entry name" value="LysR family transcriptional regulator"/>
    <property type="match status" value="1"/>
</dbReference>
<dbReference type="SUPFAM" id="SSF46785">
    <property type="entry name" value="Winged helix' DNA-binding domain"/>
    <property type="match status" value="1"/>
</dbReference>
<comment type="caution">
    <text evidence="6">The sequence shown here is derived from an EMBL/GenBank/DDBJ whole genome shotgun (WGS) entry which is preliminary data.</text>
</comment>
<feature type="domain" description="HTH lysR-type" evidence="5">
    <location>
        <begin position="1"/>
        <end position="58"/>
    </location>
</feature>
<comment type="similarity">
    <text evidence="1">Belongs to the LysR transcriptional regulatory family.</text>
</comment>
<dbReference type="SUPFAM" id="SSF53850">
    <property type="entry name" value="Periplasmic binding protein-like II"/>
    <property type="match status" value="1"/>
</dbReference>
<dbReference type="eggNOG" id="COG0583">
    <property type="taxonomic scope" value="Bacteria"/>
</dbReference>
<dbReference type="GO" id="GO:0005829">
    <property type="term" value="C:cytosol"/>
    <property type="evidence" value="ECO:0007669"/>
    <property type="project" value="TreeGrafter"/>
</dbReference>
<dbReference type="RefSeq" id="WP_036873778.1">
    <property type="nucleotide sequence ID" value="NZ_JRFA01000014.1"/>
</dbReference>
<keyword evidence="2" id="KW-0805">Transcription regulation</keyword>
<dbReference type="PANTHER" id="PTHR30419">
    <property type="entry name" value="HTH-TYPE TRANSCRIPTIONAL REGULATOR YBHD"/>
    <property type="match status" value="1"/>
</dbReference>
<keyword evidence="4" id="KW-0804">Transcription</keyword>
<keyword evidence="7" id="KW-1185">Reference proteome</keyword>
<dbReference type="AlphaFoldDB" id="A0A0A2E6G3"/>
<keyword evidence="3" id="KW-0238">DNA-binding</keyword>
<gene>
    <name evidence="6" type="ORF">HQ47_05210</name>
</gene>
<dbReference type="InterPro" id="IPR050950">
    <property type="entry name" value="HTH-type_LysR_regulators"/>
</dbReference>
<evidence type="ECO:0000256" key="3">
    <source>
        <dbReference type="ARBA" id="ARBA00023125"/>
    </source>
</evidence>
<evidence type="ECO:0000313" key="7">
    <source>
        <dbReference type="Proteomes" id="UP000030103"/>
    </source>
</evidence>
<evidence type="ECO:0000256" key="4">
    <source>
        <dbReference type="ARBA" id="ARBA00023163"/>
    </source>
</evidence>
<dbReference type="Pfam" id="PF00126">
    <property type="entry name" value="HTH_1"/>
    <property type="match status" value="1"/>
</dbReference>
<proteinExistence type="inferred from homology"/>
<dbReference type="PANTHER" id="PTHR30419:SF29">
    <property type="entry name" value="LYSR-FAMILY TRANSCRIPTIONAL REGULATOR"/>
    <property type="match status" value="1"/>
</dbReference>
<evidence type="ECO:0000256" key="2">
    <source>
        <dbReference type="ARBA" id="ARBA00023015"/>
    </source>
</evidence>
<reference evidence="6 7" key="1">
    <citation type="submission" date="2014-09" db="EMBL/GenBank/DDBJ databases">
        <title>Draft Genome Sequence of Porphyromonas macacae COT-192_OH2859.</title>
        <authorList>
            <person name="Wallis C."/>
            <person name="Deusch O."/>
            <person name="O'Flynn C."/>
            <person name="Davis I."/>
            <person name="Horsfall A."/>
            <person name="Kirkwood N."/>
            <person name="Harris S."/>
            <person name="Eisen J.A."/>
            <person name="Coil D.A."/>
            <person name="Darling A.E."/>
            <person name="Jospin G."/>
            <person name="Alexiev A."/>
        </authorList>
    </citation>
    <scope>NUCLEOTIDE SEQUENCE [LARGE SCALE GENOMIC DNA]</scope>
    <source>
        <strain evidence="7">COT-192 OH2859</strain>
    </source>
</reference>
<protein>
    <submittedName>
        <fullName evidence="6">Transcriptional regulator</fullName>
    </submittedName>
</protein>
<dbReference type="GO" id="GO:0003677">
    <property type="term" value="F:DNA binding"/>
    <property type="evidence" value="ECO:0007669"/>
    <property type="project" value="UniProtKB-KW"/>
</dbReference>
<dbReference type="Proteomes" id="UP000030103">
    <property type="component" value="Unassembled WGS sequence"/>
</dbReference>
<dbReference type="Pfam" id="PF03466">
    <property type="entry name" value="LysR_substrate"/>
    <property type="match status" value="1"/>
</dbReference>
<dbReference type="CDD" id="cd08411">
    <property type="entry name" value="PBP2_OxyR"/>
    <property type="match status" value="1"/>
</dbReference>
<dbReference type="OrthoDB" id="9803735at2"/>
<dbReference type="EMBL" id="JRFA01000014">
    <property type="protein sequence ID" value="KGN74441.1"/>
    <property type="molecule type" value="Genomic_DNA"/>
</dbReference>
<dbReference type="STRING" id="28115.HQ47_05210"/>
<dbReference type="GO" id="GO:0003700">
    <property type="term" value="F:DNA-binding transcription factor activity"/>
    <property type="evidence" value="ECO:0007669"/>
    <property type="project" value="InterPro"/>
</dbReference>
<dbReference type="InterPro" id="IPR036390">
    <property type="entry name" value="WH_DNA-bd_sf"/>
</dbReference>
<evidence type="ECO:0000256" key="1">
    <source>
        <dbReference type="ARBA" id="ARBA00009437"/>
    </source>
</evidence>
<evidence type="ECO:0000259" key="5">
    <source>
        <dbReference type="PROSITE" id="PS50931"/>
    </source>
</evidence>
<dbReference type="Gene3D" id="3.40.190.10">
    <property type="entry name" value="Periplasmic binding protein-like II"/>
    <property type="match status" value="2"/>
</dbReference>
<dbReference type="PROSITE" id="PS50931">
    <property type="entry name" value="HTH_LYSR"/>
    <property type="match status" value="1"/>
</dbReference>